<dbReference type="InterPro" id="IPR007835">
    <property type="entry name" value="MOFRL"/>
</dbReference>
<reference evidence="3" key="1">
    <citation type="submission" date="2018-05" db="EMBL/GenBank/DDBJ databases">
        <authorList>
            <person name="Lanie J.A."/>
            <person name="Ng W.-L."/>
            <person name="Kazmierczak K.M."/>
            <person name="Andrzejewski T.M."/>
            <person name="Davidsen T.M."/>
            <person name="Wayne K.J."/>
            <person name="Tettelin H."/>
            <person name="Glass J.I."/>
            <person name="Rusch D."/>
            <person name="Podicherti R."/>
            <person name="Tsui H.-C.T."/>
            <person name="Winkler M.E."/>
        </authorList>
    </citation>
    <scope>NUCLEOTIDE SEQUENCE</scope>
</reference>
<dbReference type="InterPro" id="IPR025286">
    <property type="entry name" value="MOFRL_assoc_dom"/>
</dbReference>
<dbReference type="InterPro" id="IPR037035">
    <property type="entry name" value="GK-like_C_sf"/>
</dbReference>
<dbReference type="GO" id="GO:0005737">
    <property type="term" value="C:cytoplasm"/>
    <property type="evidence" value="ECO:0007669"/>
    <property type="project" value="TreeGrafter"/>
</dbReference>
<feature type="domain" description="MOFRL" evidence="1">
    <location>
        <begin position="297"/>
        <end position="401"/>
    </location>
</feature>
<dbReference type="PANTHER" id="PTHR12227">
    <property type="entry name" value="GLYCERATE KINASE"/>
    <property type="match status" value="1"/>
</dbReference>
<dbReference type="SUPFAM" id="SSF82544">
    <property type="entry name" value="GckA/TtuD-like"/>
    <property type="match status" value="1"/>
</dbReference>
<evidence type="ECO:0000259" key="2">
    <source>
        <dbReference type="Pfam" id="PF13660"/>
    </source>
</evidence>
<dbReference type="PANTHER" id="PTHR12227:SF0">
    <property type="entry name" value="GLYCERATE KINASE"/>
    <property type="match status" value="1"/>
</dbReference>
<dbReference type="Pfam" id="PF05161">
    <property type="entry name" value="MOFRL"/>
    <property type="match status" value="1"/>
</dbReference>
<protein>
    <recommendedName>
        <fullName evidence="4">MOFRL-associated domain-containing protein</fullName>
    </recommendedName>
</protein>
<dbReference type="InterPro" id="IPR038614">
    <property type="entry name" value="GK_N_sf"/>
</dbReference>
<feature type="domain" description="MOFRL-associated" evidence="2">
    <location>
        <begin position="2"/>
        <end position="220"/>
    </location>
</feature>
<gene>
    <name evidence="3" type="ORF">METZ01_LOCUS230490</name>
</gene>
<evidence type="ECO:0008006" key="4">
    <source>
        <dbReference type="Google" id="ProtNLM"/>
    </source>
</evidence>
<dbReference type="GO" id="GO:0008887">
    <property type="term" value="F:glycerate kinase activity"/>
    <property type="evidence" value="ECO:0007669"/>
    <property type="project" value="InterPro"/>
</dbReference>
<dbReference type="AlphaFoldDB" id="A0A382GR79"/>
<dbReference type="EMBL" id="UINC01056971">
    <property type="protein sequence ID" value="SVB77636.1"/>
    <property type="molecule type" value="Genomic_DNA"/>
</dbReference>
<dbReference type="InterPro" id="IPR039760">
    <property type="entry name" value="MOFRL_protein"/>
</dbReference>
<evidence type="ECO:0000313" key="3">
    <source>
        <dbReference type="EMBL" id="SVB77636.1"/>
    </source>
</evidence>
<dbReference type="Pfam" id="PF13660">
    <property type="entry name" value="DUF4147"/>
    <property type="match status" value="1"/>
</dbReference>
<sequence>MHKLFEAAVAAADPRHCLAANLPTRPKGRTVVLGAGKAAASMARAVEEQWPADVEGLVVTRYGHVVPTDRIEVVQAAHPVPDAASEQAAFRIRAMAETLGEGDLLLALISGGGSSLLSLPSPGLKLSDKQSVNEALLRCGASIDQMNVVRKHLSAIKGGWLAAAAAPARVVSLLISDVPGDDPAIIASGPTVADPSTFAQARRILANYNITPSVAVMRHLAAAKRETVKPGDPRLTNCQTILIATPAQSLAAAASVASKAGYRVEILGDNLEGEARELGAEHGTMALARREGGGGIALLSGGETTVTIQGHGRGGRNVEYLAGLALALGGCDGIHAVAADTDGIDGTEDNAGAYVMPDTLARVEAAGLDPATLLANNDAYNLFAGIDSLLISGPTLTNVNDFRAILIDPV</sequence>
<proteinExistence type="predicted"/>
<dbReference type="Gene3D" id="3.40.50.10180">
    <property type="entry name" value="Glycerate kinase, MOFRL-like N-terminal domain"/>
    <property type="match status" value="1"/>
</dbReference>
<name>A0A382GR79_9ZZZZ</name>
<dbReference type="Gene3D" id="3.40.1480.10">
    <property type="entry name" value="MOFRL domain"/>
    <property type="match status" value="1"/>
</dbReference>
<accession>A0A382GR79</accession>
<evidence type="ECO:0000259" key="1">
    <source>
        <dbReference type="Pfam" id="PF05161"/>
    </source>
</evidence>
<organism evidence="3">
    <name type="scientific">marine metagenome</name>
    <dbReference type="NCBI Taxonomy" id="408172"/>
    <lineage>
        <taxon>unclassified sequences</taxon>
        <taxon>metagenomes</taxon>
        <taxon>ecological metagenomes</taxon>
    </lineage>
</organism>